<dbReference type="CDD" id="cd00776">
    <property type="entry name" value="AsxRS_core"/>
    <property type="match status" value="1"/>
</dbReference>
<dbReference type="GO" id="GO:0006422">
    <property type="term" value="P:aspartyl-tRNA aminoacylation"/>
    <property type="evidence" value="ECO:0007669"/>
    <property type="project" value="UniProtKB-UniRule"/>
</dbReference>
<feature type="binding site" evidence="9">
    <location>
        <begin position="400"/>
        <end position="403"/>
    </location>
    <ligand>
        <name>ATP</name>
        <dbReference type="ChEBI" id="CHEBI:30616"/>
    </ligand>
</feature>
<dbReference type="PROSITE" id="PS50862">
    <property type="entry name" value="AA_TRNA_LIGASE_II"/>
    <property type="match status" value="1"/>
</dbReference>
<evidence type="ECO:0000313" key="11">
    <source>
        <dbReference type="EMBL" id="EQK44129.1"/>
    </source>
</evidence>
<comment type="caution">
    <text evidence="11">The sequence shown here is derived from an EMBL/GenBank/DDBJ whole genome shotgun (WGS) entry which is preliminary data.</text>
</comment>
<evidence type="ECO:0000256" key="9">
    <source>
        <dbReference type="HAMAP-Rule" id="MF_02075"/>
    </source>
</evidence>
<name>T4VKB7_PARBF</name>
<dbReference type="PATRIC" id="fig|1233171.3.peg.560"/>
<organism evidence="11 12">
    <name type="scientific">Paraclostridium bifermentans ATCC 638 = DSM 14991</name>
    <dbReference type="NCBI Taxonomy" id="1233171"/>
    <lineage>
        <taxon>Bacteria</taxon>
        <taxon>Bacillati</taxon>
        <taxon>Bacillota</taxon>
        <taxon>Clostridia</taxon>
        <taxon>Peptostreptococcales</taxon>
        <taxon>Peptostreptococcaceae</taxon>
        <taxon>Paraclostridium</taxon>
    </lineage>
</organism>
<feature type="binding site" evidence="9">
    <location>
        <position position="359"/>
    </location>
    <ligand>
        <name>L-aspartate</name>
        <dbReference type="ChEBI" id="CHEBI:29991"/>
    </ligand>
</feature>
<keyword evidence="6 9" id="KW-0067">ATP-binding</keyword>
<dbReference type="GO" id="GO:0005524">
    <property type="term" value="F:ATP binding"/>
    <property type="evidence" value="ECO:0007669"/>
    <property type="project" value="UniProtKB-UniRule"/>
</dbReference>
<comment type="subcellular location">
    <subcellularLocation>
        <location evidence="1 9">Cytoplasm</location>
    </subcellularLocation>
</comment>
<evidence type="ECO:0000256" key="3">
    <source>
        <dbReference type="ARBA" id="ARBA00022490"/>
    </source>
</evidence>
<dbReference type="InterPro" id="IPR004364">
    <property type="entry name" value="Aa-tRNA-synt_II"/>
</dbReference>
<protein>
    <recommendedName>
        <fullName evidence="9">Aspartate--tRNA ligase</fullName>
        <ecNumber evidence="9">6.1.1.12</ecNumber>
    </recommendedName>
    <alternativeName>
        <fullName evidence="9">Aspartyl-tRNA synthetase</fullName>
        <shortName evidence="9">AspRS</shortName>
    </alternativeName>
</protein>
<keyword evidence="8 9" id="KW-0030">Aminoacyl-tRNA synthetase</keyword>
<evidence type="ECO:0000256" key="5">
    <source>
        <dbReference type="ARBA" id="ARBA00022741"/>
    </source>
</evidence>
<dbReference type="Pfam" id="PF00152">
    <property type="entry name" value="tRNA-synt_2"/>
    <property type="match status" value="1"/>
</dbReference>
<dbReference type="Pfam" id="PF01336">
    <property type="entry name" value="tRNA_anti-codon"/>
    <property type="match status" value="1"/>
</dbReference>
<keyword evidence="7 9" id="KW-0648">Protein biosynthesis</keyword>
<dbReference type="FunFam" id="3.30.930.10:FF:000038">
    <property type="entry name" value="Aspartate--tRNA ligase"/>
    <property type="match status" value="1"/>
</dbReference>
<feature type="binding site" evidence="9">
    <location>
        <position position="163"/>
    </location>
    <ligand>
        <name>L-aspartate</name>
        <dbReference type="ChEBI" id="CHEBI:29991"/>
    </ligand>
</feature>
<comment type="caution">
    <text evidence="9">Lacks conserved residue(s) required for the propagation of feature annotation.</text>
</comment>
<proteinExistence type="inferred from homology"/>
<dbReference type="InterPro" id="IPR012340">
    <property type="entry name" value="NA-bd_OB-fold"/>
</dbReference>
<evidence type="ECO:0000256" key="7">
    <source>
        <dbReference type="ARBA" id="ARBA00022917"/>
    </source>
</evidence>
<dbReference type="SUPFAM" id="SSF50249">
    <property type="entry name" value="Nucleic acid-binding proteins"/>
    <property type="match status" value="1"/>
</dbReference>
<evidence type="ECO:0000256" key="2">
    <source>
        <dbReference type="ARBA" id="ARBA00005312"/>
    </source>
</evidence>
<dbReference type="SUPFAM" id="SSF55681">
    <property type="entry name" value="Class II aaRS and biotin synthetases"/>
    <property type="match status" value="1"/>
</dbReference>
<dbReference type="HAMAP" id="MF_02075">
    <property type="entry name" value="Asp_tRNA_synth_type2"/>
    <property type="match status" value="1"/>
</dbReference>
<comment type="function">
    <text evidence="9">Catalyzes the attachment of L-aspartate to tRNA(Asp) in a two-step reaction: L-aspartate is first activated by ATP to form Asp-AMP and then transferred to the acceptor end of tRNA(Asp).</text>
</comment>
<evidence type="ECO:0000256" key="6">
    <source>
        <dbReference type="ARBA" id="ARBA00022840"/>
    </source>
</evidence>
<evidence type="ECO:0000256" key="1">
    <source>
        <dbReference type="ARBA" id="ARBA00004496"/>
    </source>
</evidence>
<sequence>MKRILINKLNNYIENEVEIEGWVHRIRDLKSITFVILRDRTGLVQCVIDNKLVNLEDIKLESVLSIKGIVKESNNKLNNFEIEVINFEVISKCKDELPIEINKEDLNINLVTMLNNRVLSLRHEKINAIFKVQNTIVKGFREYLISKGFTEIFTPKLVSEGAEGGTEVFEVKYFENKAYLAQSPQFYKQMMVAAGFERVFEIGHVYRAEQHDTNRHLNEYVSMDLEFGFIENEEDIMNLEEELLKFIINKLEKETQKYLNLLNVELPNINECIPRIKFSKAIEILKEEYNKTNLENDLDPEAEKLLCEYAKEKLGSDFIFVTHYPRVKRPMYTMPCGENETHSFDLLFRGIEITTGGQRIHDYDMLINNIKYKDLNPENYLSYTEIFKYGVPKHGGLAIGLERIVSKILGLENVREATLITRDRHRLIP</sequence>
<dbReference type="EC" id="6.1.1.12" evidence="9"/>
<accession>T4VKB7</accession>
<evidence type="ECO:0000313" key="12">
    <source>
        <dbReference type="Proteomes" id="UP000015688"/>
    </source>
</evidence>
<feature type="binding site" evidence="9">
    <location>
        <begin position="215"/>
        <end position="217"/>
    </location>
    <ligand>
        <name>ATP</name>
        <dbReference type="ChEBI" id="CHEBI:30616"/>
    </ligand>
</feature>
<comment type="subunit">
    <text evidence="9">Homodimer.</text>
</comment>
<dbReference type="Gene3D" id="2.40.50.140">
    <property type="entry name" value="Nucleic acid-binding proteins"/>
    <property type="match status" value="1"/>
</dbReference>
<dbReference type="GO" id="GO:0003723">
    <property type="term" value="F:RNA binding"/>
    <property type="evidence" value="ECO:0007669"/>
    <property type="project" value="TreeGrafter"/>
</dbReference>
<feature type="binding site" evidence="9">
    <location>
        <begin position="207"/>
        <end position="209"/>
    </location>
    <ligand>
        <name>ATP</name>
        <dbReference type="ChEBI" id="CHEBI:30616"/>
    </ligand>
</feature>
<dbReference type="InterPro" id="IPR006195">
    <property type="entry name" value="aa-tRNA-synth_II"/>
</dbReference>
<dbReference type="GO" id="GO:0016740">
    <property type="term" value="F:transferase activity"/>
    <property type="evidence" value="ECO:0007669"/>
    <property type="project" value="UniProtKB-ARBA"/>
</dbReference>
<feature type="binding site" evidence="9">
    <location>
        <position position="207"/>
    </location>
    <ligand>
        <name>L-aspartate</name>
        <dbReference type="ChEBI" id="CHEBI:29991"/>
    </ligand>
</feature>
<feature type="region of interest" description="Aspartate" evidence="9">
    <location>
        <begin position="185"/>
        <end position="188"/>
    </location>
</feature>
<feature type="domain" description="Aminoacyl-transfer RNA synthetases class-II family profile" evidence="10">
    <location>
        <begin position="130"/>
        <end position="429"/>
    </location>
</feature>
<keyword evidence="4 9" id="KW-0436">Ligase</keyword>
<feature type="binding site" evidence="9">
    <location>
        <position position="355"/>
    </location>
    <ligand>
        <name>L-aspartate</name>
        <dbReference type="ChEBI" id="CHEBI:29991"/>
    </ligand>
</feature>
<dbReference type="InterPro" id="IPR004523">
    <property type="entry name" value="Asp-tRNA_synthase_2"/>
</dbReference>
<feature type="binding site" evidence="9">
    <location>
        <position position="352"/>
    </location>
    <ligand>
        <name>ATP</name>
        <dbReference type="ChEBI" id="CHEBI:30616"/>
    </ligand>
</feature>
<keyword evidence="5 9" id="KW-0547">Nucleotide-binding</keyword>
<dbReference type="InterPro" id="IPR004365">
    <property type="entry name" value="NA-bd_OB_tRNA"/>
</dbReference>
<dbReference type="NCBIfam" id="TIGR00458">
    <property type="entry name" value="aspS_nondisc"/>
    <property type="match status" value="1"/>
</dbReference>
<dbReference type="InterPro" id="IPR045864">
    <property type="entry name" value="aa-tRNA-synth_II/BPL/LPL"/>
</dbReference>
<dbReference type="NCBIfam" id="NF003483">
    <property type="entry name" value="PRK05159.1"/>
    <property type="match status" value="1"/>
</dbReference>
<comment type="catalytic activity">
    <reaction evidence="9">
        <text>tRNA(Asp) + L-aspartate + ATP = L-aspartyl-tRNA(Asp) + AMP + diphosphate</text>
        <dbReference type="Rhea" id="RHEA:19649"/>
        <dbReference type="Rhea" id="RHEA-COMP:9660"/>
        <dbReference type="Rhea" id="RHEA-COMP:9678"/>
        <dbReference type="ChEBI" id="CHEBI:29991"/>
        <dbReference type="ChEBI" id="CHEBI:30616"/>
        <dbReference type="ChEBI" id="CHEBI:33019"/>
        <dbReference type="ChEBI" id="CHEBI:78442"/>
        <dbReference type="ChEBI" id="CHEBI:78516"/>
        <dbReference type="ChEBI" id="CHEBI:456215"/>
        <dbReference type="EC" id="6.1.1.12"/>
    </reaction>
</comment>
<gene>
    <name evidence="9" type="primary">aspS</name>
    <name evidence="11" type="ORF">C672_0657</name>
</gene>
<dbReference type="GeneID" id="67474284"/>
<evidence type="ECO:0000256" key="8">
    <source>
        <dbReference type="ARBA" id="ARBA00023146"/>
    </source>
</evidence>
<comment type="similarity">
    <text evidence="2 9">Belongs to the class-II aminoacyl-tRNA synthetase family. Type 2 subfamily.</text>
</comment>
<dbReference type="GO" id="GO:0004815">
    <property type="term" value="F:aspartate-tRNA ligase activity"/>
    <property type="evidence" value="ECO:0007669"/>
    <property type="project" value="UniProtKB-UniRule"/>
</dbReference>
<evidence type="ECO:0000256" key="4">
    <source>
        <dbReference type="ARBA" id="ARBA00022598"/>
    </source>
</evidence>
<dbReference type="InterPro" id="IPR002312">
    <property type="entry name" value="Asp/Asn-tRNA-synth_IIb"/>
</dbReference>
<dbReference type="RefSeq" id="WP_021431943.1">
    <property type="nucleotide sequence ID" value="NZ_AVNC01000014.1"/>
</dbReference>
<dbReference type="AlphaFoldDB" id="T4VKB7"/>
<reference evidence="11 12" key="1">
    <citation type="submission" date="2013-06" db="EMBL/GenBank/DDBJ databases">
        <authorList>
            <person name="Walk S."/>
            <person name="Aronoff D."/>
            <person name="Young V.Y."/>
            <person name="Marsh J."/>
            <person name="Harrison L."/>
            <person name="Daugherty S.C."/>
            <person name="Shefchek K.A."/>
            <person name="Hine E.E."/>
            <person name="Tallon L.J."/>
            <person name="Sadzewicz L.K."/>
            <person name="Rasko D.A."/>
        </authorList>
    </citation>
    <scope>NUCLEOTIDE SEQUENCE [LARGE SCALE GENOMIC DNA]</scope>
    <source>
        <strain evidence="11 12">ATCC 638</strain>
    </source>
</reference>
<dbReference type="GO" id="GO:0005829">
    <property type="term" value="C:cytosol"/>
    <property type="evidence" value="ECO:0007669"/>
    <property type="project" value="TreeGrafter"/>
</dbReference>
<keyword evidence="3 9" id="KW-0963">Cytoplasm</keyword>
<dbReference type="GO" id="GO:0017101">
    <property type="term" value="C:aminoacyl-tRNA synthetase multienzyme complex"/>
    <property type="evidence" value="ECO:0007669"/>
    <property type="project" value="TreeGrafter"/>
</dbReference>
<dbReference type="PRINTS" id="PR01042">
    <property type="entry name" value="TRNASYNTHASP"/>
</dbReference>
<dbReference type="GO" id="GO:0140096">
    <property type="term" value="F:catalytic activity, acting on a protein"/>
    <property type="evidence" value="ECO:0007669"/>
    <property type="project" value="UniProtKB-ARBA"/>
</dbReference>
<dbReference type="PANTHER" id="PTHR43450">
    <property type="entry name" value="ASPARTYL-TRNA SYNTHETASE"/>
    <property type="match status" value="1"/>
</dbReference>
<dbReference type="Gene3D" id="3.30.930.10">
    <property type="entry name" value="Bira Bifunctional Protein, Domain 2"/>
    <property type="match status" value="1"/>
</dbReference>
<evidence type="ECO:0000259" key="10">
    <source>
        <dbReference type="PROSITE" id="PS50862"/>
    </source>
</evidence>
<dbReference type="Proteomes" id="UP000015688">
    <property type="component" value="Unassembled WGS sequence"/>
</dbReference>
<dbReference type="EMBL" id="AVNC01000014">
    <property type="protein sequence ID" value="EQK44129.1"/>
    <property type="molecule type" value="Genomic_DNA"/>
</dbReference>
<dbReference type="PANTHER" id="PTHR43450:SF1">
    <property type="entry name" value="ASPARTATE--TRNA LIGASE, CYTOPLASMIC"/>
    <property type="match status" value="1"/>
</dbReference>